<name>A0A937RKT9_9ACTN</name>
<comment type="caution">
    <text evidence="12">The sequence shown here is derived from an EMBL/GenBank/DDBJ whole genome shotgun (WGS) entry which is preliminary data.</text>
</comment>
<dbReference type="Proteomes" id="UP000604475">
    <property type="component" value="Unassembled WGS sequence"/>
</dbReference>
<keyword evidence="3" id="KW-0227">DNA damage</keyword>
<protein>
    <recommendedName>
        <fullName evidence="9">Type-5 uracil-DNA glycosylase</fullName>
    </recommendedName>
</protein>
<dbReference type="Gene3D" id="3.40.470.10">
    <property type="entry name" value="Uracil-DNA glycosylase-like domain"/>
    <property type="match status" value="1"/>
</dbReference>
<keyword evidence="4" id="KW-0378">Hydrolase</keyword>
<dbReference type="EMBL" id="JAEACQ010000217">
    <property type="protein sequence ID" value="MBL7629169.1"/>
    <property type="molecule type" value="Genomic_DNA"/>
</dbReference>
<evidence type="ECO:0000256" key="4">
    <source>
        <dbReference type="ARBA" id="ARBA00022801"/>
    </source>
</evidence>
<evidence type="ECO:0000256" key="6">
    <source>
        <dbReference type="ARBA" id="ARBA00023014"/>
    </source>
</evidence>
<dbReference type="InterPro" id="IPR036895">
    <property type="entry name" value="Uracil-DNA_glycosylase-like_sf"/>
</dbReference>
<evidence type="ECO:0000256" key="3">
    <source>
        <dbReference type="ARBA" id="ARBA00022763"/>
    </source>
</evidence>
<dbReference type="GO" id="GO:0051539">
    <property type="term" value="F:4 iron, 4 sulfur cluster binding"/>
    <property type="evidence" value="ECO:0007669"/>
    <property type="project" value="UniProtKB-KW"/>
</dbReference>
<evidence type="ECO:0000256" key="7">
    <source>
        <dbReference type="ARBA" id="ARBA00023204"/>
    </source>
</evidence>
<dbReference type="InterPro" id="IPR005122">
    <property type="entry name" value="Uracil-DNA_glycosylase-like"/>
</dbReference>
<keyword evidence="2" id="KW-0479">Metal-binding</keyword>
<evidence type="ECO:0000259" key="11">
    <source>
        <dbReference type="SMART" id="SM00986"/>
    </source>
</evidence>
<feature type="region of interest" description="Disordered" evidence="10">
    <location>
        <begin position="1"/>
        <end position="24"/>
    </location>
</feature>
<evidence type="ECO:0000256" key="8">
    <source>
        <dbReference type="ARBA" id="ARBA00023779"/>
    </source>
</evidence>
<dbReference type="SUPFAM" id="SSF52141">
    <property type="entry name" value="Uracil-DNA glycosylase-like"/>
    <property type="match status" value="1"/>
</dbReference>
<evidence type="ECO:0000256" key="1">
    <source>
        <dbReference type="ARBA" id="ARBA00022485"/>
    </source>
</evidence>
<dbReference type="SMART" id="SM00986">
    <property type="entry name" value="UDG"/>
    <property type="match status" value="1"/>
</dbReference>
<evidence type="ECO:0000256" key="10">
    <source>
        <dbReference type="SAM" id="MobiDB-lite"/>
    </source>
</evidence>
<evidence type="ECO:0000256" key="9">
    <source>
        <dbReference type="ARBA" id="ARBA00023887"/>
    </source>
</evidence>
<dbReference type="PANTHER" id="PTHR33693">
    <property type="entry name" value="TYPE-5 URACIL-DNA GLYCOSYLASE"/>
    <property type="match status" value="1"/>
</dbReference>
<gene>
    <name evidence="12" type="ORF">I7412_18780</name>
</gene>
<dbReference type="GO" id="GO:0006284">
    <property type="term" value="P:base-excision repair"/>
    <property type="evidence" value="ECO:0007669"/>
    <property type="project" value="InterPro"/>
</dbReference>
<dbReference type="GO" id="GO:0033958">
    <property type="term" value="F:DNA-deoxyinosine glycosylase activity"/>
    <property type="evidence" value="ECO:0007669"/>
    <property type="project" value="InterPro"/>
</dbReference>
<dbReference type="Pfam" id="PF03167">
    <property type="entry name" value="UDG"/>
    <property type="match status" value="1"/>
</dbReference>
<comment type="similarity">
    <text evidence="8">Belongs to the uracil-DNA glycosylase (UDG) superfamily. Type 5 (UDGb) family.</text>
</comment>
<dbReference type="AlphaFoldDB" id="A0A937RKT9"/>
<accession>A0A937RKT9</accession>
<evidence type="ECO:0000313" key="12">
    <source>
        <dbReference type="EMBL" id="MBL7629169.1"/>
    </source>
</evidence>
<sequence>MRPEGREPVPPGTGWPGDPATAATPVALGPADVERLARDAADAVGLDARASVCRACPRLVEWREEVARVRRAAYADQRYWGRPMPSFGPADARVLLVGLAPAAHGGNRTGRIFTGDRSGDWLFAALHRVGLAELPTSTSAGDGQRMLGTRVLAAVRCAPPANKPTPQERDACRPWLVRELELLRPTLRAIVVLGGFAWQALWPTLAAAGFPPPARRPVFGHGARVESPGGGPLVLGCYHPSQQNTFTGRVTAAMLEEVLAAAARHAGLLPPSPAGS</sequence>
<keyword evidence="13" id="KW-1185">Reference proteome</keyword>
<keyword evidence="1" id="KW-0004">4Fe-4S</keyword>
<dbReference type="GO" id="GO:0004844">
    <property type="term" value="F:uracil DNA N-glycosylase activity"/>
    <property type="evidence" value="ECO:0007669"/>
    <property type="project" value="InterPro"/>
</dbReference>
<dbReference type="GO" id="GO:0046872">
    <property type="term" value="F:metal ion binding"/>
    <property type="evidence" value="ECO:0007669"/>
    <property type="project" value="UniProtKB-KW"/>
</dbReference>
<proteinExistence type="inferred from homology"/>
<dbReference type="InterPro" id="IPR051536">
    <property type="entry name" value="UDG_Type-4/5"/>
</dbReference>
<dbReference type="CDD" id="cd10031">
    <property type="entry name" value="UDG-F5_TTUDGB_like"/>
    <property type="match status" value="1"/>
</dbReference>
<feature type="domain" description="Uracil-DNA glycosylase-like" evidence="11">
    <location>
        <begin position="85"/>
        <end position="259"/>
    </location>
</feature>
<reference evidence="12" key="1">
    <citation type="submission" date="2020-12" db="EMBL/GenBank/DDBJ databases">
        <title>Genomic characterization of non-nitrogen-fixing Frankia strains.</title>
        <authorList>
            <person name="Carlos-Shanley C."/>
            <person name="Guerra T."/>
            <person name="Hahn D."/>
        </authorList>
    </citation>
    <scope>NUCLEOTIDE SEQUENCE</scope>
    <source>
        <strain evidence="12">CN6</strain>
    </source>
</reference>
<dbReference type="InterPro" id="IPR044147">
    <property type="entry name" value="UdgB-like"/>
</dbReference>
<evidence type="ECO:0000256" key="5">
    <source>
        <dbReference type="ARBA" id="ARBA00023004"/>
    </source>
</evidence>
<keyword evidence="6" id="KW-0411">Iron-sulfur</keyword>
<dbReference type="PANTHER" id="PTHR33693:SF3">
    <property type="entry name" value="TYPE-5 URACIL-DNA GLYCOSYLASE"/>
    <property type="match status" value="1"/>
</dbReference>
<keyword evidence="7" id="KW-0234">DNA repair</keyword>
<organism evidence="12 13">
    <name type="scientific">Frankia nepalensis</name>
    <dbReference type="NCBI Taxonomy" id="1836974"/>
    <lineage>
        <taxon>Bacteria</taxon>
        <taxon>Bacillati</taxon>
        <taxon>Actinomycetota</taxon>
        <taxon>Actinomycetes</taxon>
        <taxon>Frankiales</taxon>
        <taxon>Frankiaceae</taxon>
        <taxon>Frankia</taxon>
    </lineage>
</organism>
<evidence type="ECO:0000313" key="13">
    <source>
        <dbReference type="Proteomes" id="UP000604475"/>
    </source>
</evidence>
<evidence type="ECO:0000256" key="2">
    <source>
        <dbReference type="ARBA" id="ARBA00022723"/>
    </source>
</evidence>
<keyword evidence="5" id="KW-0408">Iron</keyword>
<dbReference type="RefSeq" id="WP_203006700.1">
    <property type="nucleotide sequence ID" value="NZ_JADWYU010000140.1"/>
</dbReference>
<dbReference type="SMART" id="SM00987">
    <property type="entry name" value="UreE_C"/>
    <property type="match status" value="1"/>
</dbReference>